<dbReference type="SUPFAM" id="SSF50494">
    <property type="entry name" value="Trypsin-like serine proteases"/>
    <property type="match status" value="1"/>
</dbReference>
<name>A0A9P1KJ20_9CYAN</name>
<evidence type="ECO:0000256" key="2">
    <source>
        <dbReference type="ARBA" id="ARBA00022670"/>
    </source>
</evidence>
<feature type="region of interest" description="Disordered" evidence="4">
    <location>
        <begin position="40"/>
        <end position="78"/>
    </location>
</feature>
<keyword evidence="3" id="KW-0378">Hydrolase</keyword>
<dbReference type="InterPro" id="IPR001478">
    <property type="entry name" value="PDZ"/>
</dbReference>
<evidence type="ECO:0000259" key="6">
    <source>
        <dbReference type="PROSITE" id="PS50106"/>
    </source>
</evidence>
<keyword evidence="8" id="KW-1185">Reference proteome</keyword>
<dbReference type="PROSITE" id="PS50106">
    <property type="entry name" value="PDZ"/>
    <property type="match status" value="1"/>
</dbReference>
<protein>
    <submittedName>
        <fullName evidence="7">Serine protease HtrA</fullName>
    </submittedName>
</protein>
<keyword evidence="2 7" id="KW-0645">Protease</keyword>
<dbReference type="Pfam" id="PF13180">
    <property type="entry name" value="PDZ_2"/>
    <property type="match status" value="1"/>
</dbReference>
<dbReference type="RefSeq" id="WP_006623033.1">
    <property type="nucleotide sequence ID" value="NZ_FO818640.1"/>
</dbReference>
<dbReference type="SMART" id="SM00228">
    <property type="entry name" value="PDZ"/>
    <property type="match status" value="1"/>
</dbReference>
<proteinExistence type="inferred from homology"/>
<dbReference type="Pfam" id="PF13365">
    <property type="entry name" value="Trypsin_2"/>
    <property type="match status" value="1"/>
</dbReference>
<evidence type="ECO:0000256" key="5">
    <source>
        <dbReference type="SAM" id="Phobius"/>
    </source>
</evidence>
<evidence type="ECO:0000256" key="3">
    <source>
        <dbReference type="ARBA" id="ARBA00022801"/>
    </source>
</evidence>
<sequence length="424" mass="45098">MTDTTGKGFWKHPVIYFLFLLIGGTGALIGDRWLQNKLGDAGNPNETASQVSSPDSTALGNTETRPQPRLNAPNWFNHPFNPSSDRSSNFIVEAVDKVGPAVVRINASRRVSRDRFENSLPRDFFNPPRGMRPPGDRFEEGTGSGFILSPDGHILTNSHVVEGTDTVQVILKDGRRYDGQVLGTDSVTDVAVIKIDATNLPTVTIGNSEQLSPGEWAIAIGNPLGLDNSVTVGIISATGRSSSDVGVPDKRIGFIQTDAAINPGNSGGPLLNAKGEVIGMNTAIISGAQGLGFAIPINHAQQIAQQLIASGRAEHAYLGIEMMTLTKRFRQELQNSQDLPFAIPDTDGVLIVNVVSGSPADIAGLQPGDVILNLDQQTITTSERVQQIVQSKAVGSILEIEVNRNGSSQILQVKTGNLPSQTTG</sequence>
<dbReference type="PRINTS" id="PR00834">
    <property type="entry name" value="PROTEASES2C"/>
</dbReference>
<dbReference type="InterPro" id="IPR048172">
    <property type="entry name" value="HhoA_HhoB_HtrA-like"/>
</dbReference>
<reference evidence="7 8" key="1">
    <citation type="submission" date="2014-02" db="EMBL/GenBank/DDBJ databases">
        <authorList>
            <person name="Genoscope - CEA"/>
        </authorList>
    </citation>
    <scope>NUCLEOTIDE SEQUENCE [LARGE SCALE GENOMIC DNA]</scope>
    <source>
        <strain evidence="7 8">PCC 8005</strain>
    </source>
</reference>
<dbReference type="Proteomes" id="UP000032946">
    <property type="component" value="Chromosome"/>
</dbReference>
<dbReference type="InterPro" id="IPR001940">
    <property type="entry name" value="Peptidase_S1C"/>
</dbReference>
<evidence type="ECO:0000313" key="8">
    <source>
        <dbReference type="Proteomes" id="UP000032946"/>
    </source>
</evidence>
<evidence type="ECO:0000256" key="4">
    <source>
        <dbReference type="SAM" id="MobiDB-lite"/>
    </source>
</evidence>
<keyword evidence="5" id="KW-1133">Transmembrane helix</keyword>
<dbReference type="PANTHER" id="PTHR22939">
    <property type="entry name" value="SERINE PROTEASE FAMILY S1C HTRA-RELATED"/>
    <property type="match status" value="1"/>
</dbReference>
<keyword evidence="5" id="KW-0472">Membrane</keyword>
<dbReference type="AlphaFoldDB" id="A0A9P1KJ20"/>
<dbReference type="NCBIfam" id="NF041521">
    <property type="entry name" value="HhoA_HhoB_HtrA"/>
    <property type="match status" value="1"/>
</dbReference>
<feature type="domain" description="PDZ" evidence="6">
    <location>
        <begin position="322"/>
        <end position="406"/>
    </location>
</feature>
<dbReference type="InterPro" id="IPR009003">
    <property type="entry name" value="Peptidase_S1_PA"/>
</dbReference>
<dbReference type="Gene3D" id="2.40.10.120">
    <property type="match status" value="1"/>
</dbReference>
<dbReference type="PANTHER" id="PTHR22939:SF129">
    <property type="entry name" value="SERINE PROTEASE HTRA2, MITOCHONDRIAL"/>
    <property type="match status" value="1"/>
</dbReference>
<accession>A0A9P1KJ20</accession>
<dbReference type="InterPro" id="IPR036034">
    <property type="entry name" value="PDZ_sf"/>
</dbReference>
<dbReference type="SUPFAM" id="SSF50156">
    <property type="entry name" value="PDZ domain-like"/>
    <property type="match status" value="1"/>
</dbReference>
<dbReference type="GO" id="GO:0006508">
    <property type="term" value="P:proteolysis"/>
    <property type="evidence" value="ECO:0007669"/>
    <property type="project" value="UniProtKB-KW"/>
</dbReference>
<dbReference type="GO" id="GO:0004252">
    <property type="term" value="F:serine-type endopeptidase activity"/>
    <property type="evidence" value="ECO:0007669"/>
    <property type="project" value="InterPro"/>
</dbReference>
<feature type="transmembrane region" description="Helical" evidence="5">
    <location>
        <begin position="14"/>
        <end position="34"/>
    </location>
</feature>
<organism evidence="7 8">
    <name type="scientific">Limnospira indica PCC 8005</name>
    <dbReference type="NCBI Taxonomy" id="376219"/>
    <lineage>
        <taxon>Bacteria</taxon>
        <taxon>Bacillati</taxon>
        <taxon>Cyanobacteriota</taxon>
        <taxon>Cyanophyceae</taxon>
        <taxon>Oscillatoriophycideae</taxon>
        <taxon>Oscillatoriales</taxon>
        <taxon>Sirenicapillariaceae</taxon>
        <taxon>Limnospira</taxon>
    </lineage>
</organism>
<dbReference type="EMBL" id="FO818640">
    <property type="protein sequence ID" value="CDM98073.1"/>
    <property type="molecule type" value="Genomic_DNA"/>
</dbReference>
<evidence type="ECO:0000313" key="7">
    <source>
        <dbReference type="EMBL" id="CDM98073.1"/>
    </source>
</evidence>
<dbReference type="Gene3D" id="2.30.42.10">
    <property type="match status" value="1"/>
</dbReference>
<gene>
    <name evidence="7" type="primary">htrA</name>
    <name evidence="7" type="ORF">ARTHRO_60674</name>
</gene>
<keyword evidence="5" id="KW-0812">Transmembrane</keyword>
<feature type="compositionally biased region" description="Polar residues" evidence="4">
    <location>
        <begin position="44"/>
        <end position="65"/>
    </location>
</feature>
<evidence type="ECO:0000256" key="1">
    <source>
        <dbReference type="ARBA" id="ARBA00010541"/>
    </source>
</evidence>
<comment type="similarity">
    <text evidence="1">Belongs to the peptidase S1C family.</text>
</comment>